<evidence type="ECO:0000313" key="1">
    <source>
        <dbReference type="EMBL" id="OAM43639.1"/>
    </source>
</evidence>
<gene>
    <name evidence="1" type="ORF">A7Q00_04275</name>
</gene>
<reference evidence="2" key="1">
    <citation type="submission" date="2016-05" db="EMBL/GenBank/DDBJ databases">
        <title>Draft genome of Corynebacterium afermentans subsp. afermentans LCDC 88199T.</title>
        <authorList>
            <person name="Bernier A.-M."/>
            <person name="Bernard K."/>
        </authorList>
    </citation>
    <scope>NUCLEOTIDE SEQUENCE [LARGE SCALE GENOMIC DNA]</scope>
    <source>
        <strain evidence="2">NML130454</strain>
    </source>
</reference>
<organism evidence="1 2">
    <name type="scientific">Eikenella halliae</name>
    <dbReference type="NCBI Taxonomy" id="1795832"/>
    <lineage>
        <taxon>Bacteria</taxon>
        <taxon>Pseudomonadati</taxon>
        <taxon>Pseudomonadota</taxon>
        <taxon>Betaproteobacteria</taxon>
        <taxon>Neisseriales</taxon>
        <taxon>Neisseriaceae</taxon>
        <taxon>Eikenella</taxon>
    </lineage>
</organism>
<name>A0A1B6VZD9_9NEIS</name>
<comment type="caution">
    <text evidence="1">The sequence shown here is derived from an EMBL/GenBank/DDBJ whole genome shotgun (WGS) entry which is preliminary data.</text>
</comment>
<sequence length="61" mass="7065">MIRRGKLETVVVLSTSSLQMDFTSPKITYQAIIRHYHLKKADFSYLLIPPTISDARQEPKM</sequence>
<proteinExistence type="predicted"/>
<accession>A0A1B6VZD9</accession>
<evidence type="ECO:0000313" key="2">
    <source>
        <dbReference type="Proteomes" id="UP000077726"/>
    </source>
</evidence>
<dbReference type="Proteomes" id="UP000077726">
    <property type="component" value="Unassembled WGS sequence"/>
</dbReference>
<protein>
    <submittedName>
        <fullName evidence="1">Uncharacterized protein</fullName>
    </submittedName>
</protein>
<dbReference type="EMBL" id="LXSQ01000012">
    <property type="protein sequence ID" value="OAM43639.1"/>
    <property type="molecule type" value="Genomic_DNA"/>
</dbReference>
<dbReference type="AlphaFoldDB" id="A0A1B6VZD9"/>
<keyword evidence="2" id="KW-1185">Reference proteome</keyword>